<evidence type="ECO:0000313" key="1">
    <source>
        <dbReference type="EMBL" id="MBB4017353.1"/>
    </source>
</evidence>
<evidence type="ECO:0000313" key="2">
    <source>
        <dbReference type="Proteomes" id="UP000577362"/>
    </source>
</evidence>
<name>A0A840BXS8_9HYPH</name>
<dbReference type="AlphaFoldDB" id="A0A840BXS8"/>
<organism evidence="1 2">
    <name type="scientific">Chelatococcus caeni</name>
    <dbReference type="NCBI Taxonomy" id="1348468"/>
    <lineage>
        <taxon>Bacteria</taxon>
        <taxon>Pseudomonadati</taxon>
        <taxon>Pseudomonadota</taxon>
        <taxon>Alphaproteobacteria</taxon>
        <taxon>Hyphomicrobiales</taxon>
        <taxon>Chelatococcaceae</taxon>
        <taxon>Chelatococcus</taxon>
    </lineage>
</organism>
<comment type="caution">
    <text evidence="1">The sequence shown here is derived from an EMBL/GenBank/DDBJ whole genome shotgun (WGS) entry which is preliminary data.</text>
</comment>
<accession>A0A840BXS8</accession>
<gene>
    <name evidence="1" type="ORF">GGR16_002382</name>
</gene>
<proteinExistence type="predicted"/>
<dbReference type="Proteomes" id="UP000577362">
    <property type="component" value="Unassembled WGS sequence"/>
</dbReference>
<dbReference type="EMBL" id="JACIEN010000002">
    <property type="protein sequence ID" value="MBB4017353.1"/>
    <property type="molecule type" value="Genomic_DNA"/>
</dbReference>
<protein>
    <submittedName>
        <fullName evidence="1">Uncharacterized protein</fullName>
    </submittedName>
</protein>
<keyword evidence="2" id="KW-1185">Reference proteome</keyword>
<reference evidence="1 2" key="1">
    <citation type="submission" date="2020-08" db="EMBL/GenBank/DDBJ databases">
        <title>Genomic Encyclopedia of Type Strains, Phase IV (KMG-IV): sequencing the most valuable type-strain genomes for metagenomic binning, comparative biology and taxonomic classification.</title>
        <authorList>
            <person name="Goeker M."/>
        </authorList>
    </citation>
    <scope>NUCLEOTIDE SEQUENCE [LARGE SCALE GENOMIC DNA]</scope>
    <source>
        <strain evidence="1 2">DSM 103737</strain>
    </source>
</reference>
<dbReference type="RefSeq" id="WP_183316710.1">
    <property type="nucleotide sequence ID" value="NZ_JACIEN010000002.1"/>
</dbReference>
<sequence>MSGIGRYFWLALAIILQRLAEFFADFAGVLLKWSRRCEERARSTGRD</sequence>